<dbReference type="AlphaFoldDB" id="A0A9E2BI07"/>
<reference evidence="1 2" key="1">
    <citation type="journal article" date="2021" name="bioRxiv">
        <title>Unique metabolic strategies in Hadean analogues reveal hints for primordial physiology.</title>
        <authorList>
            <person name="Nobu M.K."/>
            <person name="Nakai R."/>
            <person name="Tamazawa S."/>
            <person name="Mori H."/>
            <person name="Toyoda A."/>
            <person name="Ijiri A."/>
            <person name="Suzuki S."/>
            <person name="Kurokawa K."/>
            <person name="Kamagata Y."/>
            <person name="Tamaki H."/>
        </authorList>
    </citation>
    <scope>NUCLEOTIDE SEQUENCE [LARGE SCALE GENOMIC DNA]</scope>
    <source>
        <strain evidence="1">BS525</strain>
    </source>
</reference>
<gene>
    <name evidence="1" type="ORF">DDT42_01300</name>
</gene>
<organism evidence="1 2">
    <name type="scientific">Psychracetigena formicireducens</name>
    <dbReference type="NCBI Taxonomy" id="2986056"/>
    <lineage>
        <taxon>Bacteria</taxon>
        <taxon>Bacillati</taxon>
        <taxon>Candidatus Lithacetigenota</taxon>
        <taxon>Candidatus Psychracetigena</taxon>
    </lineage>
</organism>
<sequence>MIFEVSPIVGVMVGFEIVAEDEGTTCYVLDLFIVRVLWYKYIE</sequence>
<evidence type="ECO:0000313" key="1">
    <source>
        <dbReference type="EMBL" id="MBT9145429.1"/>
    </source>
</evidence>
<dbReference type="EMBL" id="QLTW01000091">
    <property type="protein sequence ID" value="MBT9145429.1"/>
    <property type="molecule type" value="Genomic_DNA"/>
</dbReference>
<accession>A0A9E2BI07</accession>
<comment type="caution">
    <text evidence="1">The sequence shown here is derived from an EMBL/GenBank/DDBJ whole genome shotgun (WGS) entry which is preliminary data.</text>
</comment>
<protein>
    <submittedName>
        <fullName evidence="1">Uncharacterized protein</fullName>
    </submittedName>
</protein>
<dbReference type="Proteomes" id="UP000811545">
    <property type="component" value="Unassembled WGS sequence"/>
</dbReference>
<proteinExistence type="predicted"/>
<name>A0A9E2BI07_PSYF1</name>
<evidence type="ECO:0000313" key="2">
    <source>
        <dbReference type="Proteomes" id="UP000811545"/>
    </source>
</evidence>